<sequence>MKTLRRACLACLSWFVVTDAPAHANPRPQVPAGFEDIALGQVEHLEVRLLGQSLGLFPVFVRPDDVRLETPEALAQTIDERMSITRGDTAAVSLASLVEALARPMPRNGHLACDDMSSGTGCRFLETESAGVILDESQGTLELFLSRAWLPAKSAHGPEFHANTPGSENALIHSQIVNAATTDRYRNLTVMGNGALGISPASYAGFSWSLVHSSYNRRHSDANAVPATSAPSSGGTQATLDSLYYRHDLGPRYYVQSGRMDQRNLSSAQGGSFGFTLLPVSRFDGARIGTSQAYVNESAASLGSPLTVLLTREARVDAYRGHELLGSAYFAAGVQPFDTRYFPEGSYLVSLRIFEGDTLVRTETVPYSKVGGGASAKGTQWFVQAGRVVDRLGYASHTAQRREGERERQRFTFQSGIRAAFGPGFTFTSGLVWLQSSLYNESQIGWQREFALGRLTTTAALLSGSDGARGNTQSISFSNGVGVSLYRYQMRDAACRGRAAAAGAAGANFGCYDVLNASVSAPLGKWQAVAAYSESQSFGQPRQWDGDGLEDPWLGADRAAGGVSRTLQTALSRSFRWDKLLINARVGGYHRRQAGMERRETGGFVSVSLSAHRPAAAGQSLSTYASAGADVRTGGGGERGASTDYHGTYSLVWEDASRRELMLSLNANEQGAGNAILRGAIDGRYGDAHAAVSRSLLRAGGAEGGGGGGQSSFVGGYASSFAVSRDGFRVGPAMLAGEPPAGVALVVDALDEDDPTGAAAATLQVGGRSLPVDFGASALSPVSGYRALKGEISEAHEGEIDHSVALVRGAGQYDYFLTPGRLKVHRVAAGRIYTYVGRAVGPDGLSMENARVLSVVAPPLDAQGTFLVESAQRLKHLYLLDGAQPMRCELNVTERQDVIHLTGVTQCDHVAQQAIPESLRAQLRVQRLLGEASSGPQQQAAMRDAQTGEN</sequence>
<gene>
    <name evidence="7" type="ORF">NTU39_21275</name>
</gene>
<feature type="domain" description="Pilus assembly protein E-set like" evidence="5">
    <location>
        <begin position="304"/>
        <end position="364"/>
    </location>
</feature>
<feature type="domain" description="TcfC Usher-like barrel" evidence="6">
    <location>
        <begin position="376"/>
        <end position="808"/>
    </location>
</feature>
<name>A0ABY5QCP3_9BURK</name>
<feature type="signal peptide" evidence="3">
    <location>
        <begin position="1"/>
        <end position="24"/>
    </location>
</feature>
<proteinExistence type="predicted"/>
<dbReference type="Pfam" id="PF16967">
    <property type="entry name" value="TcfC"/>
    <property type="match status" value="1"/>
</dbReference>
<dbReference type="Proteomes" id="UP001058980">
    <property type="component" value="Chromosome"/>
</dbReference>
<keyword evidence="1 3" id="KW-0732">Signal</keyword>
<keyword evidence="8" id="KW-1185">Reference proteome</keyword>
<dbReference type="RefSeq" id="WP_257958511.1">
    <property type="nucleotide sequence ID" value="NZ_CP102780.1"/>
</dbReference>
<feature type="region of interest" description="Disordered" evidence="2">
    <location>
        <begin position="930"/>
        <end position="950"/>
    </location>
</feature>
<protein>
    <submittedName>
        <fullName evidence="7">TcfC E-set like domain-containing protein</fullName>
    </submittedName>
</protein>
<dbReference type="InterPro" id="IPR031917">
    <property type="entry name" value="Pilus_assem_C"/>
</dbReference>
<dbReference type="Pfam" id="PF17271">
    <property type="entry name" value="Usher_TcfC"/>
    <property type="match status" value="1"/>
</dbReference>
<dbReference type="Pfam" id="PF15976">
    <property type="entry name" value="CooC_C"/>
    <property type="match status" value="1"/>
</dbReference>
<evidence type="ECO:0000313" key="7">
    <source>
        <dbReference type="EMBL" id="UVA78557.1"/>
    </source>
</evidence>
<organism evidence="7 8">
    <name type="scientific">Pandoraea commovens</name>
    <dbReference type="NCBI Taxonomy" id="2508289"/>
    <lineage>
        <taxon>Bacteria</taxon>
        <taxon>Pseudomonadati</taxon>
        <taxon>Pseudomonadota</taxon>
        <taxon>Betaproteobacteria</taxon>
        <taxon>Burkholderiales</taxon>
        <taxon>Burkholderiaceae</taxon>
        <taxon>Pandoraea</taxon>
    </lineage>
</organism>
<dbReference type="InterPro" id="IPR032636">
    <property type="entry name" value="Pilus_assem_E-set-like_dom"/>
</dbReference>
<dbReference type="InterPro" id="IPR035224">
    <property type="entry name" value="Usher_TcfC"/>
</dbReference>
<reference evidence="7" key="1">
    <citation type="submission" date="2022-08" db="EMBL/GenBank/DDBJ databases">
        <title>Multi-unit outbreak of Pandoraea commovens among non-cystic fibrosis intensive care patients from 2019 to 2021 in Berlin, Germany.</title>
        <authorList>
            <person name="Menzel P."/>
        </authorList>
    </citation>
    <scope>NUCLEOTIDE SEQUENCE</scope>
    <source>
        <strain evidence="7">LB-19-202-79</strain>
    </source>
</reference>
<evidence type="ECO:0000256" key="2">
    <source>
        <dbReference type="SAM" id="MobiDB-lite"/>
    </source>
</evidence>
<evidence type="ECO:0000256" key="1">
    <source>
        <dbReference type="ARBA" id="ARBA00022729"/>
    </source>
</evidence>
<evidence type="ECO:0000259" key="5">
    <source>
        <dbReference type="Pfam" id="PF16967"/>
    </source>
</evidence>
<feature type="chain" id="PRO_5047548230" evidence="3">
    <location>
        <begin position="25"/>
        <end position="950"/>
    </location>
</feature>
<dbReference type="EMBL" id="CP102780">
    <property type="protein sequence ID" value="UVA78557.1"/>
    <property type="molecule type" value="Genomic_DNA"/>
</dbReference>
<evidence type="ECO:0000313" key="8">
    <source>
        <dbReference type="Proteomes" id="UP001058980"/>
    </source>
</evidence>
<evidence type="ECO:0000256" key="3">
    <source>
        <dbReference type="SAM" id="SignalP"/>
    </source>
</evidence>
<feature type="domain" description="Pilus assembly protein C-terminal" evidence="4">
    <location>
        <begin position="817"/>
        <end position="907"/>
    </location>
</feature>
<evidence type="ECO:0000259" key="6">
    <source>
        <dbReference type="Pfam" id="PF17271"/>
    </source>
</evidence>
<evidence type="ECO:0000259" key="4">
    <source>
        <dbReference type="Pfam" id="PF15976"/>
    </source>
</evidence>
<accession>A0ABY5QCP3</accession>